<evidence type="ECO:0000313" key="2">
    <source>
        <dbReference type="EMBL" id="MFD1367372.1"/>
    </source>
</evidence>
<feature type="transmembrane region" description="Helical" evidence="1">
    <location>
        <begin position="500"/>
        <end position="523"/>
    </location>
</feature>
<evidence type="ECO:0000313" key="3">
    <source>
        <dbReference type="Proteomes" id="UP001597183"/>
    </source>
</evidence>
<keyword evidence="3" id="KW-1185">Reference proteome</keyword>
<feature type="transmembrane region" description="Helical" evidence="1">
    <location>
        <begin position="7"/>
        <end position="27"/>
    </location>
</feature>
<evidence type="ECO:0008006" key="4">
    <source>
        <dbReference type="Google" id="ProtNLM"/>
    </source>
</evidence>
<dbReference type="Proteomes" id="UP001597183">
    <property type="component" value="Unassembled WGS sequence"/>
</dbReference>
<protein>
    <recommendedName>
        <fullName evidence="4">NACHT domain-containing protein</fullName>
    </recommendedName>
</protein>
<feature type="transmembrane region" description="Helical" evidence="1">
    <location>
        <begin position="631"/>
        <end position="650"/>
    </location>
</feature>
<feature type="transmembrane region" description="Helical" evidence="1">
    <location>
        <begin position="566"/>
        <end position="586"/>
    </location>
</feature>
<organism evidence="2 3">
    <name type="scientific">Actinoplanes sichuanensis</name>
    <dbReference type="NCBI Taxonomy" id="512349"/>
    <lineage>
        <taxon>Bacteria</taxon>
        <taxon>Bacillati</taxon>
        <taxon>Actinomycetota</taxon>
        <taxon>Actinomycetes</taxon>
        <taxon>Micromonosporales</taxon>
        <taxon>Micromonosporaceae</taxon>
        <taxon>Actinoplanes</taxon>
    </lineage>
</organism>
<dbReference type="InterPro" id="IPR027417">
    <property type="entry name" value="P-loop_NTPase"/>
</dbReference>
<proteinExistence type="predicted"/>
<feature type="transmembrane region" description="Helical" evidence="1">
    <location>
        <begin position="662"/>
        <end position="683"/>
    </location>
</feature>
<sequence length="845" mass="90470">MSRTRVALGAAAILAVAVTFTFGYLALSRDRALAGSIIQAVAATITLAGVCGAALWRFTRGRARPASDTGEHLDRLAEAVTRQWDGAVMERGLRYPAPIPMRWRWSTRCISASIEDAAGLPAAARIIALPGTRRITRDDLGGGDLEDLFRVYAGLDSGRILLTGKAGAGKSSAGLLLLLRALRHRAEQENPDRNRVPVPVLLTFYGWDPRRQDFASWLTERLLGDYPDLAAAGRSTVAALVRDGRIAVFLDGLDEIPEDLRPVVVRALDHQVTHRIVLLTRVEEMVRTARGAHLSGAAALELLPVSAEEAADYLVRVSVTPLRPGCRALTSRLRRAPDGPLARAVAQPLMLALLRDRLAADDDVHELLELDHTEDIEDGLLDRVIPLSYRSAPVSPRVDELLHFLAANLTRQGVREFAWWDLPKWLPRGPRTLVTALFAGLLWGLGNGAMLFSDRWILGAGYGSIRDTLLTALLTGPMAAMFAALAVAQPGHQATARRRAGFSRTVIFTGCVCGAISAVAVLAAVDLESALFGLAGSAVLTLLLAKTPMLRRGAGGRLRMVFVDPAALSLPAGVAGVFLGAFISFLPDGVMLAFGSAVGSTLTNGLLIVFLQPPRAIAPVPFGRLRRRGTLLIGIFAATGFGLLTMFMLVDSRTGDVSSRAVITVVAGLMFFLVVLPVIGLLPRRDPSDGGVPASPLRLMRTELRSRLAGGCALGLALSLPAIPSAMLSPTPAGESVSPWMVDVLFAAETVLLLGVLGGPLFAVISSYSWQTFLVGLQMRAAGYGPWNLPRHLDDAHRRGVLRAVGPVYQFRHARLQERLSRPVVPATTVPEYGVPKKVVILNAG</sequence>
<feature type="transmembrane region" description="Helical" evidence="1">
    <location>
        <begin position="468"/>
        <end position="488"/>
    </location>
</feature>
<keyword evidence="1" id="KW-1133">Transmembrane helix</keyword>
<evidence type="ECO:0000256" key="1">
    <source>
        <dbReference type="SAM" id="Phobius"/>
    </source>
</evidence>
<gene>
    <name evidence="2" type="ORF">ACFQ5G_18605</name>
</gene>
<feature type="transmembrane region" description="Helical" evidence="1">
    <location>
        <begin position="33"/>
        <end position="56"/>
    </location>
</feature>
<feature type="transmembrane region" description="Helical" evidence="1">
    <location>
        <begin position="744"/>
        <end position="770"/>
    </location>
</feature>
<reference evidence="3" key="1">
    <citation type="journal article" date="2019" name="Int. J. Syst. Evol. Microbiol.">
        <title>The Global Catalogue of Microorganisms (GCM) 10K type strain sequencing project: providing services to taxonomists for standard genome sequencing and annotation.</title>
        <authorList>
            <consortium name="The Broad Institute Genomics Platform"/>
            <consortium name="The Broad Institute Genome Sequencing Center for Infectious Disease"/>
            <person name="Wu L."/>
            <person name="Ma J."/>
        </authorList>
    </citation>
    <scope>NUCLEOTIDE SEQUENCE [LARGE SCALE GENOMIC DNA]</scope>
    <source>
        <strain evidence="3">CCM 7526</strain>
    </source>
</reference>
<comment type="caution">
    <text evidence="2">The sequence shown here is derived from an EMBL/GenBank/DDBJ whole genome shotgun (WGS) entry which is preliminary data.</text>
</comment>
<dbReference type="RefSeq" id="WP_317796043.1">
    <property type="nucleotide sequence ID" value="NZ_AP028461.1"/>
</dbReference>
<accession>A0ABW4A9P3</accession>
<name>A0ABW4A9P3_9ACTN</name>
<feature type="transmembrane region" description="Helical" evidence="1">
    <location>
        <begin position="592"/>
        <end position="611"/>
    </location>
</feature>
<feature type="transmembrane region" description="Helical" evidence="1">
    <location>
        <begin position="704"/>
        <end position="724"/>
    </location>
</feature>
<keyword evidence="1" id="KW-0812">Transmembrane</keyword>
<dbReference type="EMBL" id="JBHTMK010000023">
    <property type="protein sequence ID" value="MFD1367372.1"/>
    <property type="molecule type" value="Genomic_DNA"/>
</dbReference>
<dbReference type="Gene3D" id="3.40.50.300">
    <property type="entry name" value="P-loop containing nucleotide triphosphate hydrolases"/>
    <property type="match status" value="1"/>
</dbReference>
<feature type="transmembrane region" description="Helical" evidence="1">
    <location>
        <begin position="433"/>
        <end position="453"/>
    </location>
</feature>
<feature type="transmembrane region" description="Helical" evidence="1">
    <location>
        <begin position="529"/>
        <end position="545"/>
    </location>
</feature>
<keyword evidence="1" id="KW-0472">Membrane</keyword>